<keyword evidence="5 7" id="KW-0030">Aminoacyl-tRNA synthetase</keyword>
<dbReference type="EMBL" id="MFEG01000054">
    <property type="protein sequence ID" value="OGE74588.1"/>
    <property type="molecule type" value="Genomic_DNA"/>
</dbReference>
<dbReference type="InterPro" id="IPR004365">
    <property type="entry name" value="NA-bd_OB_tRNA"/>
</dbReference>
<comment type="subcellular location">
    <subcellularLocation>
        <location evidence="7">Cytoplasm</location>
    </subcellularLocation>
</comment>
<reference evidence="9 10" key="1">
    <citation type="journal article" date="2016" name="Nat. Commun.">
        <title>Thousands of microbial genomes shed light on interconnected biogeochemical processes in an aquifer system.</title>
        <authorList>
            <person name="Anantharaman K."/>
            <person name="Brown C.T."/>
            <person name="Hug L.A."/>
            <person name="Sharon I."/>
            <person name="Castelle C.J."/>
            <person name="Probst A.J."/>
            <person name="Thomas B.C."/>
            <person name="Singh A."/>
            <person name="Wilkins M.J."/>
            <person name="Karaoz U."/>
            <person name="Brodie E.L."/>
            <person name="Williams K.H."/>
            <person name="Hubbard S.S."/>
            <person name="Banfield J.F."/>
        </authorList>
    </citation>
    <scope>NUCLEOTIDE SEQUENCE [LARGE SCALE GENOMIC DNA]</scope>
</reference>
<keyword evidence="2 7" id="KW-0479">Metal-binding</keyword>
<evidence type="ECO:0000259" key="8">
    <source>
        <dbReference type="PROSITE" id="PS50862"/>
    </source>
</evidence>
<comment type="cofactor">
    <cofactor evidence="7">
        <name>Mg(2+)</name>
        <dbReference type="ChEBI" id="CHEBI:18420"/>
    </cofactor>
    <text evidence="7">Binds 3 Mg(2+) ions per subunit.</text>
</comment>
<dbReference type="InterPro" id="IPR004364">
    <property type="entry name" value="Aa-tRNA-synt_II"/>
</dbReference>
<dbReference type="GO" id="GO:0006430">
    <property type="term" value="P:lysyl-tRNA aminoacylation"/>
    <property type="evidence" value="ECO:0007669"/>
    <property type="project" value="UniProtKB-UniRule"/>
</dbReference>
<comment type="caution">
    <text evidence="9">The sequence shown here is derived from an EMBL/GenBank/DDBJ whole genome shotgun (WGS) entry which is preliminary data.</text>
</comment>
<comment type="subunit">
    <text evidence="7">Homodimer.</text>
</comment>
<dbReference type="Gene3D" id="2.40.50.140">
    <property type="entry name" value="Nucleic acid-binding proteins"/>
    <property type="match status" value="1"/>
</dbReference>
<accession>A0A1F5NAJ3</accession>
<comment type="catalytic activity">
    <reaction evidence="6 7">
        <text>tRNA(Lys) + L-lysine + ATP = L-lysyl-tRNA(Lys) + AMP + diphosphate</text>
        <dbReference type="Rhea" id="RHEA:20792"/>
        <dbReference type="Rhea" id="RHEA-COMP:9696"/>
        <dbReference type="Rhea" id="RHEA-COMP:9697"/>
        <dbReference type="ChEBI" id="CHEBI:30616"/>
        <dbReference type="ChEBI" id="CHEBI:32551"/>
        <dbReference type="ChEBI" id="CHEBI:33019"/>
        <dbReference type="ChEBI" id="CHEBI:78442"/>
        <dbReference type="ChEBI" id="CHEBI:78529"/>
        <dbReference type="ChEBI" id="CHEBI:456215"/>
        <dbReference type="EC" id="6.1.1.6"/>
    </reaction>
</comment>
<dbReference type="GO" id="GO:0005524">
    <property type="term" value="F:ATP binding"/>
    <property type="evidence" value="ECO:0007669"/>
    <property type="project" value="UniProtKB-UniRule"/>
</dbReference>
<evidence type="ECO:0000256" key="6">
    <source>
        <dbReference type="ARBA" id="ARBA00048573"/>
    </source>
</evidence>
<dbReference type="PANTHER" id="PTHR42918:SF15">
    <property type="entry name" value="LYSINE--TRNA LIGASE, CHLOROPLASTIC_MITOCHONDRIAL"/>
    <property type="match status" value="1"/>
</dbReference>
<dbReference type="SUPFAM" id="SSF55681">
    <property type="entry name" value="Class II aaRS and biotin synthetases"/>
    <property type="match status" value="1"/>
</dbReference>
<dbReference type="InterPro" id="IPR012340">
    <property type="entry name" value="NA-bd_OB-fold"/>
</dbReference>
<dbReference type="GO" id="GO:0000287">
    <property type="term" value="F:magnesium ion binding"/>
    <property type="evidence" value="ECO:0007669"/>
    <property type="project" value="UniProtKB-UniRule"/>
</dbReference>
<comment type="similarity">
    <text evidence="7">Belongs to the class-II aminoacyl-tRNA synthetase family.</text>
</comment>
<dbReference type="InterPro" id="IPR044136">
    <property type="entry name" value="Lys-tRNA-ligase_II_N"/>
</dbReference>
<dbReference type="Gene3D" id="3.30.930.10">
    <property type="entry name" value="Bira Bifunctional Protein, Domain 2"/>
    <property type="match status" value="2"/>
</dbReference>
<dbReference type="Proteomes" id="UP000176547">
    <property type="component" value="Unassembled WGS sequence"/>
</dbReference>
<protein>
    <recommendedName>
        <fullName evidence="7">Lysine--tRNA ligase</fullName>
        <ecNumber evidence="7">6.1.1.6</ecNumber>
    </recommendedName>
    <alternativeName>
        <fullName evidence="7">Lysyl-tRNA synthetase</fullName>
        <shortName evidence="7">LysRS</shortName>
    </alternativeName>
</protein>
<proteinExistence type="inferred from homology"/>
<evidence type="ECO:0000256" key="2">
    <source>
        <dbReference type="ARBA" id="ARBA00022723"/>
    </source>
</evidence>
<keyword evidence="7" id="KW-0460">Magnesium</keyword>
<keyword evidence="3 7" id="KW-0547">Nucleotide-binding</keyword>
<dbReference type="EC" id="6.1.1.6" evidence="7"/>
<sequence length="436" mass="50619">MSLEDLRKTREEKLDLLKKAGVNPYPAKSSFQLSEVAAVKKNFEKHRRSRRPIAVAGRVMAKRAHGQAAFLDIFDGSEKLQIFLAKDKLGEKSFALFSETVDIGDFIAAYGKVFLTKKKEQTLEAVKWEMLTKSLRPLPEKWHGLQDAEERFRKRYLDLLMNTEVRERFQKRTKIILELRQRLQAEGFMEVETPQLQPLPGGATARPFVTHHNALDIDLYLRIAPELYLKRLLIGGYGKVFEIGRNFRNEGIDRDHNPEFTMLELYWAWQDYRGLMTFVQKLLKKWLPGKWRTLTFSQLVKNPTEENYKEARNKIKEPTFIIDYPEALMPLAKLKPENPKLTESFQLIANGAEVVKGFSELNDPLFQRQQMERQETEHRRGNEEASRLDEDFLEALECGMPPAAGLGLGIDRLAMLLTETKNIREIILFPTLRPKE</sequence>
<keyword evidence="4 7" id="KW-0067">ATP-binding</keyword>
<dbReference type="InterPro" id="IPR006195">
    <property type="entry name" value="aa-tRNA-synth_II"/>
</dbReference>
<keyword evidence="7" id="KW-0963">Cytoplasm</keyword>
<evidence type="ECO:0000256" key="7">
    <source>
        <dbReference type="HAMAP-Rule" id="MF_00252"/>
    </source>
</evidence>
<dbReference type="PROSITE" id="PS50862">
    <property type="entry name" value="AA_TRNA_LIGASE_II"/>
    <property type="match status" value="1"/>
</dbReference>
<evidence type="ECO:0000256" key="5">
    <source>
        <dbReference type="ARBA" id="ARBA00023146"/>
    </source>
</evidence>
<dbReference type="InterPro" id="IPR018149">
    <property type="entry name" value="Lys-tRNA-synth_II_C"/>
</dbReference>
<dbReference type="PANTHER" id="PTHR42918">
    <property type="entry name" value="LYSYL-TRNA SYNTHETASE"/>
    <property type="match status" value="1"/>
</dbReference>
<keyword evidence="1 7" id="KW-0436">Ligase</keyword>
<dbReference type="GO" id="GO:0000049">
    <property type="term" value="F:tRNA binding"/>
    <property type="evidence" value="ECO:0007669"/>
    <property type="project" value="TreeGrafter"/>
</dbReference>
<evidence type="ECO:0000256" key="3">
    <source>
        <dbReference type="ARBA" id="ARBA00022741"/>
    </source>
</evidence>
<evidence type="ECO:0000256" key="4">
    <source>
        <dbReference type="ARBA" id="ARBA00022840"/>
    </source>
</evidence>
<dbReference type="Pfam" id="PF00152">
    <property type="entry name" value="tRNA-synt_2"/>
    <property type="match status" value="1"/>
</dbReference>
<dbReference type="HAMAP" id="MF_00252">
    <property type="entry name" value="Lys_tRNA_synth_class2"/>
    <property type="match status" value="1"/>
</dbReference>
<dbReference type="PRINTS" id="PR00982">
    <property type="entry name" value="TRNASYNTHLYS"/>
</dbReference>
<feature type="binding site" evidence="7">
    <location>
        <position position="353"/>
    </location>
    <ligand>
        <name>Mg(2+)</name>
        <dbReference type="ChEBI" id="CHEBI:18420"/>
        <label>1</label>
    </ligand>
</feature>
<comment type="caution">
    <text evidence="7">Lacks conserved residue(s) required for the propagation of feature annotation.</text>
</comment>
<feature type="domain" description="Aminoacyl-transfer RNA synthetases class-II family profile" evidence="8">
    <location>
        <begin position="172"/>
        <end position="434"/>
    </location>
</feature>
<dbReference type="GO" id="GO:0005829">
    <property type="term" value="C:cytosol"/>
    <property type="evidence" value="ECO:0007669"/>
    <property type="project" value="TreeGrafter"/>
</dbReference>
<feature type="binding site" evidence="7">
    <location>
        <position position="353"/>
    </location>
    <ligand>
        <name>Mg(2+)</name>
        <dbReference type="ChEBI" id="CHEBI:18420"/>
        <label>2</label>
    </ligand>
</feature>
<evidence type="ECO:0000256" key="1">
    <source>
        <dbReference type="ARBA" id="ARBA00022598"/>
    </source>
</evidence>
<evidence type="ECO:0000313" key="9">
    <source>
        <dbReference type="EMBL" id="OGE74588.1"/>
    </source>
</evidence>
<dbReference type="InterPro" id="IPR045864">
    <property type="entry name" value="aa-tRNA-synth_II/BPL/LPL"/>
</dbReference>
<dbReference type="Pfam" id="PF01336">
    <property type="entry name" value="tRNA_anti-codon"/>
    <property type="match status" value="1"/>
</dbReference>
<keyword evidence="7" id="KW-0648">Protein biosynthesis</keyword>
<dbReference type="CDD" id="cd04322">
    <property type="entry name" value="LysRS_N"/>
    <property type="match status" value="1"/>
</dbReference>
<evidence type="ECO:0000313" key="10">
    <source>
        <dbReference type="Proteomes" id="UP000176547"/>
    </source>
</evidence>
<dbReference type="GO" id="GO:0004824">
    <property type="term" value="F:lysine-tRNA ligase activity"/>
    <property type="evidence" value="ECO:0007669"/>
    <property type="project" value="UniProtKB-UniRule"/>
</dbReference>
<dbReference type="SUPFAM" id="SSF50249">
    <property type="entry name" value="Nucleic acid-binding proteins"/>
    <property type="match status" value="1"/>
</dbReference>
<dbReference type="InterPro" id="IPR002313">
    <property type="entry name" value="Lys-tRNA-ligase_II"/>
</dbReference>
<dbReference type="AlphaFoldDB" id="A0A1F5NAJ3"/>
<gene>
    <name evidence="7" type="primary">lysS</name>
    <name evidence="9" type="ORF">A3K06_03960</name>
</gene>
<organism evidence="9 10">
    <name type="scientific">Candidatus Doudnabacteria bacterium RIFCSPHIGHO2_01_52_17</name>
    <dbReference type="NCBI Taxonomy" id="1817820"/>
    <lineage>
        <taxon>Bacteria</taxon>
        <taxon>Candidatus Doudnaibacteriota</taxon>
    </lineage>
</organism>
<name>A0A1F5NAJ3_9BACT</name>